<feature type="compositionally biased region" description="Basic and acidic residues" evidence="1">
    <location>
        <begin position="73"/>
        <end position="86"/>
    </location>
</feature>
<dbReference type="Proteomes" id="UP001604336">
    <property type="component" value="Unassembled WGS sequence"/>
</dbReference>
<evidence type="ECO:0000256" key="1">
    <source>
        <dbReference type="SAM" id="MobiDB-lite"/>
    </source>
</evidence>
<evidence type="ECO:0000313" key="3">
    <source>
        <dbReference type="Proteomes" id="UP001604336"/>
    </source>
</evidence>
<accession>A0ABD1SZK8</accession>
<protein>
    <submittedName>
        <fullName evidence="2">Uncharacterized protein</fullName>
    </submittedName>
</protein>
<reference evidence="3" key="1">
    <citation type="submission" date="2024-07" db="EMBL/GenBank/DDBJ databases">
        <title>Two chromosome-level genome assemblies of Korean endemic species Abeliophyllum distichum and Forsythia ovata (Oleaceae).</title>
        <authorList>
            <person name="Jang H."/>
        </authorList>
    </citation>
    <scope>NUCLEOTIDE SEQUENCE [LARGE SCALE GENOMIC DNA]</scope>
</reference>
<dbReference type="AlphaFoldDB" id="A0ABD1SZK8"/>
<sequence>MILSIVLWKRGSLSLKANETPRDRSNSTLLPPPYPSSLATSSTDRWFGTHAEASPCPKSVETISTQPPPSDSIHLEQPELEPDHRPSRSFVASDEEVGAFHSQTHLNAVLYIPSSKNKLVRWGPEE</sequence>
<proteinExistence type="predicted"/>
<dbReference type="EMBL" id="JBFOLK010000006">
    <property type="protein sequence ID" value="KAL2505852.1"/>
    <property type="molecule type" value="Genomic_DNA"/>
</dbReference>
<feature type="region of interest" description="Disordered" evidence="1">
    <location>
        <begin position="16"/>
        <end position="88"/>
    </location>
</feature>
<gene>
    <name evidence="2" type="ORF">Adt_21473</name>
</gene>
<keyword evidence="3" id="KW-1185">Reference proteome</keyword>
<comment type="caution">
    <text evidence="2">The sequence shown here is derived from an EMBL/GenBank/DDBJ whole genome shotgun (WGS) entry which is preliminary data.</text>
</comment>
<evidence type="ECO:0000313" key="2">
    <source>
        <dbReference type="EMBL" id="KAL2505852.1"/>
    </source>
</evidence>
<name>A0ABD1SZK8_9LAMI</name>
<organism evidence="2 3">
    <name type="scientific">Abeliophyllum distichum</name>
    <dbReference type="NCBI Taxonomy" id="126358"/>
    <lineage>
        <taxon>Eukaryota</taxon>
        <taxon>Viridiplantae</taxon>
        <taxon>Streptophyta</taxon>
        <taxon>Embryophyta</taxon>
        <taxon>Tracheophyta</taxon>
        <taxon>Spermatophyta</taxon>
        <taxon>Magnoliopsida</taxon>
        <taxon>eudicotyledons</taxon>
        <taxon>Gunneridae</taxon>
        <taxon>Pentapetalae</taxon>
        <taxon>asterids</taxon>
        <taxon>lamiids</taxon>
        <taxon>Lamiales</taxon>
        <taxon>Oleaceae</taxon>
        <taxon>Forsythieae</taxon>
        <taxon>Abeliophyllum</taxon>
    </lineage>
</organism>